<dbReference type="RefSeq" id="WP_206868185.1">
    <property type="nucleotide sequence ID" value="NZ_BMBA01000001.1"/>
</dbReference>
<dbReference type="Proteomes" id="UP000663802">
    <property type="component" value="Unassembled WGS sequence"/>
</dbReference>
<dbReference type="Gene3D" id="3.40.630.30">
    <property type="match status" value="1"/>
</dbReference>
<gene>
    <name evidence="2" type="ORF">CSC2_07170</name>
</gene>
<comment type="caution">
    <text evidence="2">The sequence shown here is derived from an EMBL/GenBank/DDBJ whole genome shotgun (WGS) entry which is preliminary data.</text>
</comment>
<dbReference type="InterPro" id="IPR016181">
    <property type="entry name" value="Acyl_CoA_acyltransferase"/>
</dbReference>
<accession>A0ABQ1E631</accession>
<proteinExistence type="predicted"/>
<reference evidence="2 3" key="1">
    <citation type="journal article" date="2021" name="Int. J. Syst. Evol. Microbiol.">
        <title>Clostridium zeae sp. nov., isolated from corn silage.</title>
        <authorList>
            <person name="Kobayashi H."/>
            <person name="Tanizawa Y."/>
            <person name="Yagura M."/>
            <person name="Sakamoto M."/>
            <person name="Ohkuma M."/>
            <person name="Tohno M."/>
        </authorList>
    </citation>
    <scope>NUCLEOTIDE SEQUENCE [LARGE SCALE GENOMIC DNA]</scope>
    <source>
        <strain evidence="2 3">CSC2</strain>
    </source>
</reference>
<evidence type="ECO:0000259" key="1">
    <source>
        <dbReference type="PROSITE" id="PS51186"/>
    </source>
</evidence>
<evidence type="ECO:0000313" key="2">
    <source>
        <dbReference type="EMBL" id="GFZ30191.1"/>
    </source>
</evidence>
<name>A0ABQ1E631_9CLOT</name>
<evidence type="ECO:0000313" key="3">
    <source>
        <dbReference type="Proteomes" id="UP000663802"/>
    </source>
</evidence>
<keyword evidence="3" id="KW-1185">Reference proteome</keyword>
<dbReference type="EMBL" id="BMBA01000001">
    <property type="protein sequence ID" value="GFZ30191.1"/>
    <property type="molecule type" value="Genomic_DNA"/>
</dbReference>
<dbReference type="SUPFAM" id="SSF55729">
    <property type="entry name" value="Acyl-CoA N-acyltransferases (Nat)"/>
    <property type="match status" value="1"/>
</dbReference>
<feature type="domain" description="N-acetyltransferase" evidence="1">
    <location>
        <begin position="17"/>
        <end position="165"/>
    </location>
</feature>
<dbReference type="CDD" id="cd04301">
    <property type="entry name" value="NAT_SF"/>
    <property type="match status" value="1"/>
</dbReference>
<protein>
    <submittedName>
        <fullName evidence="2">Acetyltransferase</fullName>
    </submittedName>
</protein>
<dbReference type="InterPro" id="IPR000182">
    <property type="entry name" value="GNAT_dom"/>
</dbReference>
<sequence>MNLKETKLEKITIESKAKLENLISLYLHDLSEFAADLKISEDGKFKYDGLELYFKSEDLTPYFITYRGEVAGFVLFNTGKYVPKDINYVIHELFVLKGFRNKGVANEAVKILMETYKGRYKVVQISINKVAVKFWIKFYEKQGIKYIEAKEKDDDIEINVQIFDV</sequence>
<dbReference type="PROSITE" id="PS51186">
    <property type="entry name" value="GNAT"/>
    <property type="match status" value="1"/>
</dbReference>
<organism evidence="2 3">
    <name type="scientific">Clostridium zeae</name>
    <dbReference type="NCBI Taxonomy" id="2759022"/>
    <lineage>
        <taxon>Bacteria</taxon>
        <taxon>Bacillati</taxon>
        <taxon>Bacillota</taxon>
        <taxon>Clostridia</taxon>
        <taxon>Eubacteriales</taxon>
        <taxon>Clostridiaceae</taxon>
        <taxon>Clostridium</taxon>
    </lineage>
</organism>
<dbReference type="Pfam" id="PF00583">
    <property type="entry name" value="Acetyltransf_1"/>
    <property type="match status" value="1"/>
</dbReference>